<evidence type="ECO:0000313" key="3">
    <source>
        <dbReference type="Proteomes" id="UP000030669"/>
    </source>
</evidence>
<sequence length="233" mass="24224">MTLLKFALTVLAVTSGVFAAPGQYAACDISSATLPLPSNQSQLTPATGAPSFIALGVGVQNYTCSSAGTYTNIGAVAEVFDISCLYNMPAFASIQNTAYTAWEHAPASLTAQEVIAMLSNMPVKVVLGQHYFVPNPITGSGTSPKWDFTSAAYAGNPNAFAIGARTGNLASPDGAANVDWLQLKVVQGNLATSVYRVNTVGGQLPGSCSPSDTTVHSVKYTSKYYFFGGSIKQ</sequence>
<protein>
    <submittedName>
        <fullName evidence="2">Malate dehydrogenase</fullName>
    </submittedName>
</protein>
<feature type="signal peptide" evidence="1">
    <location>
        <begin position="1"/>
        <end position="19"/>
    </location>
</feature>
<dbReference type="KEGG" id="gtr:GLOTRDRAFT_132368"/>
<feature type="chain" id="PRO_5004544112" evidence="1">
    <location>
        <begin position="20"/>
        <end position="233"/>
    </location>
</feature>
<name>S7PXC3_GLOTA</name>
<keyword evidence="3" id="KW-1185">Reference proteome</keyword>
<accession>S7PXC3</accession>
<dbReference type="PANTHER" id="PTHR35567:SF1">
    <property type="entry name" value="CONSERVED FUNGAL PROTEIN (AFU_ORTHOLOGUE AFUA_1G14230)"/>
    <property type="match status" value="1"/>
</dbReference>
<reference evidence="2 3" key="1">
    <citation type="journal article" date="2012" name="Science">
        <title>The Paleozoic origin of enzymatic lignin decomposition reconstructed from 31 fungal genomes.</title>
        <authorList>
            <person name="Floudas D."/>
            <person name="Binder M."/>
            <person name="Riley R."/>
            <person name="Barry K."/>
            <person name="Blanchette R.A."/>
            <person name="Henrissat B."/>
            <person name="Martinez A.T."/>
            <person name="Otillar R."/>
            <person name="Spatafora J.W."/>
            <person name="Yadav J.S."/>
            <person name="Aerts A."/>
            <person name="Benoit I."/>
            <person name="Boyd A."/>
            <person name="Carlson A."/>
            <person name="Copeland A."/>
            <person name="Coutinho P.M."/>
            <person name="de Vries R.P."/>
            <person name="Ferreira P."/>
            <person name="Findley K."/>
            <person name="Foster B."/>
            <person name="Gaskell J."/>
            <person name="Glotzer D."/>
            <person name="Gorecki P."/>
            <person name="Heitman J."/>
            <person name="Hesse C."/>
            <person name="Hori C."/>
            <person name="Igarashi K."/>
            <person name="Jurgens J.A."/>
            <person name="Kallen N."/>
            <person name="Kersten P."/>
            <person name="Kohler A."/>
            <person name="Kuees U."/>
            <person name="Kumar T.K.A."/>
            <person name="Kuo A."/>
            <person name="LaButti K."/>
            <person name="Larrondo L.F."/>
            <person name="Lindquist E."/>
            <person name="Ling A."/>
            <person name="Lombard V."/>
            <person name="Lucas S."/>
            <person name="Lundell T."/>
            <person name="Martin R."/>
            <person name="McLaughlin D.J."/>
            <person name="Morgenstern I."/>
            <person name="Morin E."/>
            <person name="Murat C."/>
            <person name="Nagy L.G."/>
            <person name="Nolan M."/>
            <person name="Ohm R.A."/>
            <person name="Patyshakuliyeva A."/>
            <person name="Rokas A."/>
            <person name="Ruiz-Duenas F.J."/>
            <person name="Sabat G."/>
            <person name="Salamov A."/>
            <person name="Samejima M."/>
            <person name="Schmutz J."/>
            <person name="Slot J.C."/>
            <person name="St John F."/>
            <person name="Stenlid J."/>
            <person name="Sun H."/>
            <person name="Sun S."/>
            <person name="Syed K."/>
            <person name="Tsang A."/>
            <person name="Wiebenga A."/>
            <person name="Young D."/>
            <person name="Pisabarro A."/>
            <person name="Eastwood D.C."/>
            <person name="Martin F."/>
            <person name="Cullen D."/>
            <person name="Grigoriev I.V."/>
            <person name="Hibbett D.S."/>
        </authorList>
    </citation>
    <scope>NUCLEOTIDE SEQUENCE [LARGE SCALE GENOMIC DNA]</scope>
    <source>
        <strain evidence="2 3">ATCC 11539</strain>
    </source>
</reference>
<dbReference type="OMA" id="PHDISHE"/>
<evidence type="ECO:0000256" key="1">
    <source>
        <dbReference type="SAM" id="SignalP"/>
    </source>
</evidence>
<keyword evidence="1" id="KW-0732">Signal</keyword>
<organism evidence="2 3">
    <name type="scientific">Gloeophyllum trabeum (strain ATCC 11539 / FP-39264 / Madison 617)</name>
    <name type="common">Brown rot fungus</name>
    <dbReference type="NCBI Taxonomy" id="670483"/>
    <lineage>
        <taxon>Eukaryota</taxon>
        <taxon>Fungi</taxon>
        <taxon>Dikarya</taxon>
        <taxon>Basidiomycota</taxon>
        <taxon>Agaricomycotina</taxon>
        <taxon>Agaricomycetes</taxon>
        <taxon>Gloeophyllales</taxon>
        <taxon>Gloeophyllaceae</taxon>
        <taxon>Gloeophyllum</taxon>
    </lineage>
</organism>
<dbReference type="PANTHER" id="PTHR35567">
    <property type="entry name" value="MALATE DEHYDROGENASE (AFU_ORTHOLOGUE AFUA_2G13800)"/>
    <property type="match status" value="1"/>
</dbReference>
<dbReference type="RefSeq" id="XP_007869424.1">
    <property type="nucleotide sequence ID" value="XM_007871233.1"/>
</dbReference>
<dbReference type="HOGENOM" id="CLU_067863_3_1_1"/>
<dbReference type="Pfam" id="PF11937">
    <property type="entry name" value="DUF3455"/>
    <property type="match status" value="1"/>
</dbReference>
<dbReference type="GeneID" id="19302478"/>
<dbReference type="OrthoDB" id="1859733at2759"/>
<dbReference type="EMBL" id="KB469308">
    <property type="protein sequence ID" value="EPQ52251.1"/>
    <property type="molecule type" value="Genomic_DNA"/>
</dbReference>
<dbReference type="eggNOG" id="ENOG502S85Z">
    <property type="taxonomic scope" value="Eukaryota"/>
</dbReference>
<proteinExistence type="predicted"/>
<gene>
    <name evidence="2" type="ORF">GLOTRDRAFT_132368</name>
</gene>
<dbReference type="AlphaFoldDB" id="S7PXC3"/>
<dbReference type="InterPro" id="IPR021851">
    <property type="entry name" value="DUF3455"/>
</dbReference>
<evidence type="ECO:0000313" key="2">
    <source>
        <dbReference type="EMBL" id="EPQ52251.1"/>
    </source>
</evidence>
<dbReference type="Proteomes" id="UP000030669">
    <property type="component" value="Unassembled WGS sequence"/>
</dbReference>